<gene>
    <name evidence="2" type="ORF">Dsin_000586</name>
</gene>
<feature type="domain" description="Reverse transcriptase zinc-binding" evidence="1">
    <location>
        <begin position="107"/>
        <end position="157"/>
    </location>
</feature>
<proteinExistence type="predicted"/>
<organism evidence="2 3">
    <name type="scientific">Dipteronia sinensis</name>
    <dbReference type="NCBI Taxonomy" id="43782"/>
    <lineage>
        <taxon>Eukaryota</taxon>
        <taxon>Viridiplantae</taxon>
        <taxon>Streptophyta</taxon>
        <taxon>Embryophyta</taxon>
        <taxon>Tracheophyta</taxon>
        <taxon>Spermatophyta</taxon>
        <taxon>Magnoliopsida</taxon>
        <taxon>eudicotyledons</taxon>
        <taxon>Gunneridae</taxon>
        <taxon>Pentapetalae</taxon>
        <taxon>rosids</taxon>
        <taxon>malvids</taxon>
        <taxon>Sapindales</taxon>
        <taxon>Sapindaceae</taxon>
        <taxon>Hippocastanoideae</taxon>
        <taxon>Acereae</taxon>
        <taxon>Dipteronia</taxon>
    </lineage>
</organism>
<comment type="caution">
    <text evidence="2">The sequence shown here is derived from an EMBL/GenBank/DDBJ whole genome shotgun (WGS) entry which is preliminary data.</text>
</comment>
<dbReference type="Pfam" id="PF13966">
    <property type="entry name" value="zf-RVT"/>
    <property type="match status" value="1"/>
</dbReference>
<dbReference type="Proteomes" id="UP001281410">
    <property type="component" value="Unassembled WGS sequence"/>
</dbReference>
<name>A0AAE0B3M1_9ROSI</name>
<accession>A0AAE0B3M1</accession>
<reference evidence="2" key="1">
    <citation type="journal article" date="2023" name="Plant J.">
        <title>Genome sequences and population genomics provide insights into the demographic history, inbreeding, and mutation load of two 'living fossil' tree species of Dipteronia.</title>
        <authorList>
            <person name="Feng Y."/>
            <person name="Comes H.P."/>
            <person name="Chen J."/>
            <person name="Zhu S."/>
            <person name="Lu R."/>
            <person name="Zhang X."/>
            <person name="Li P."/>
            <person name="Qiu J."/>
            <person name="Olsen K.M."/>
            <person name="Qiu Y."/>
        </authorList>
    </citation>
    <scope>NUCLEOTIDE SEQUENCE</scope>
    <source>
        <strain evidence="2">NBL</strain>
    </source>
</reference>
<dbReference type="InterPro" id="IPR026960">
    <property type="entry name" value="RVT-Znf"/>
</dbReference>
<evidence type="ECO:0000259" key="1">
    <source>
        <dbReference type="Pfam" id="PF13966"/>
    </source>
</evidence>
<keyword evidence="3" id="KW-1185">Reference proteome</keyword>
<protein>
    <recommendedName>
        <fullName evidence="1">Reverse transcriptase zinc-binding domain-containing protein</fullName>
    </recommendedName>
</protein>
<dbReference type="EMBL" id="JANJYJ010000001">
    <property type="protein sequence ID" value="KAK3228705.1"/>
    <property type="molecule type" value="Genomic_DNA"/>
</dbReference>
<evidence type="ECO:0000313" key="2">
    <source>
        <dbReference type="EMBL" id="KAK3228705.1"/>
    </source>
</evidence>
<dbReference type="AlphaFoldDB" id="A0AAE0B3M1"/>
<sequence length="239" mass="27302">MFFIDDSLLFTKANDENCAIVKSILQNYEMASRKVINFSKSMPGLSHWWLEFSVDKEELPSQIPIASGKIFDSIMWHFKPNGRYFVSRGHWIGRGLLAKPCTSNPSPLRTWWNSFWKLNVPLKVKILFWRVCFNWIPTKFNIARQGVPMDGYCIAFQIEKIGIGVVVRDSEGYVLACCSHCFGANYYTRASNLVAIQKGAILIDIMKLSDCLERPVFRYVPKLANKAAQGLANYSLNNV</sequence>
<evidence type="ECO:0000313" key="3">
    <source>
        <dbReference type="Proteomes" id="UP001281410"/>
    </source>
</evidence>